<keyword evidence="2" id="KW-0732">Signal</keyword>
<feature type="compositionally biased region" description="Polar residues" evidence="1">
    <location>
        <begin position="287"/>
        <end position="313"/>
    </location>
</feature>
<feature type="compositionally biased region" description="Low complexity" evidence="1">
    <location>
        <begin position="332"/>
        <end position="356"/>
    </location>
</feature>
<protein>
    <recommendedName>
        <fullName evidence="5">Lytic polysaccharide monooxygenase</fullName>
    </recommendedName>
</protein>
<dbReference type="Proteomes" id="UP000799777">
    <property type="component" value="Unassembled WGS sequence"/>
</dbReference>
<dbReference type="AlphaFoldDB" id="A0A9P4HEV8"/>
<evidence type="ECO:0000313" key="3">
    <source>
        <dbReference type="EMBL" id="KAF2032017.1"/>
    </source>
</evidence>
<name>A0A9P4HEV8_9PLEO</name>
<sequence length="417" mass="42469">MFSSTTVLAAILAVAPMTANAHMNLERPVPFLPAVNSSPLEIDGSDFPCKMGAGGFQVKTMNNWTVGSTQNLMLNGSAVHDGGSCQISVSADKIPTKASKWKVIYSIEGGCPPAPPEAHPELYQAPGWNGFDFTVPPDLPNGEMTMAWTWSNAMGNREFYMNCAPISISGSSDDKTAFEALPDMQLASIDALTECDSVEQPKNSFHGYAYLNPGKYVTRLSNKTLPTLCGESAAGGAGSTPAATQPANSPVVSSQAPMAPVVSSQAPVPTPLVPTPTEAAVPPAGDKQTSTSRIILTVTASTGPKPTPINGTSAAGPPKSSPPLSQAGTLKPSSQAPAASSAAPPAGSGALQPAGGDVQTCTTDGAVVCSPDGTKFGLCNCGKAVMQAVSGGMQCKDNAVVGAKRGEPATTLKTVYA</sequence>
<organism evidence="3 4">
    <name type="scientific">Setomelanomma holmii</name>
    <dbReference type="NCBI Taxonomy" id="210430"/>
    <lineage>
        <taxon>Eukaryota</taxon>
        <taxon>Fungi</taxon>
        <taxon>Dikarya</taxon>
        <taxon>Ascomycota</taxon>
        <taxon>Pezizomycotina</taxon>
        <taxon>Dothideomycetes</taxon>
        <taxon>Pleosporomycetidae</taxon>
        <taxon>Pleosporales</taxon>
        <taxon>Pleosporineae</taxon>
        <taxon>Phaeosphaeriaceae</taxon>
        <taxon>Setomelanomma</taxon>
    </lineage>
</organism>
<dbReference type="EMBL" id="ML978176">
    <property type="protein sequence ID" value="KAF2032017.1"/>
    <property type="molecule type" value="Genomic_DNA"/>
</dbReference>
<gene>
    <name evidence="3" type="ORF">EK21DRAFT_62064</name>
</gene>
<dbReference type="PANTHER" id="PTHR36182:SF2">
    <property type="entry name" value="LYTIC POLYSACCHARIDE MONOOXYGENASE"/>
    <property type="match status" value="1"/>
</dbReference>
<accession>A0A9P4HEV8</accession>
<dbReference type="Gene3D" id="2.70.50.70">
    <property type="match status" value="1"/>
</dbReference>
<evidence type="ECO:0000313" key="4">
    <source>
        <dbReference type="Proteomes" id="UP000799777"/>
    </source>
</evidence>
<feature type="signal peptide" evidence="2">
    <location>
        <begin position="1"/>
        <end position="21"/>
    </location>
</feature>
<evidence type="ECO:0000256" key="2">
    <source>
        <dbReference type="SAM" id="SignalP"/>
    </source>
</evidence>
<comment type="caution">
    <text evidence="3">The sequence shown here is derived from an EMBL/GenBank/DDBJ whole genome shotgun (WGS) entry which is preliminary data.</text>
</comment>
<dbReference type="PANTHER" id="PTHR36182">
    <property type="entry name" value="PROTEIN, PUTATIVE (AFU_ORTHOLOGUE AFUA_6G10930)-RELATED"/>
    <property type="match status" value="1"/>
</dbReference>
<evidence type="ECO:0008006" key="5">
    <source>
        <dbReference type="Google" id="ProtNLM"/>
    </source>
</evidence>
<feature type="region of interest" description="Disordered" evidence="1">
    <location>
        <begin position="233"/>
        <end position="356"/>
    </location>
</feature>
<feature type="compositionally biased region" description="Low complexity" evidence="1">
    <location>
        <begin position="275"/>
        <end position="284"/>
    </location>
</feature>
<reference evidence="3" key="1">
    <citation type="journal article" date="2020" name="Stud. Mycol.">
        <title>101 Dothideomycetes genomes: a test case for predicting lifestyles and emergence of pathogens.</title>
        <authorList>
            <person name="Haridas S."/>
            <person name="Albert R."/>
            <person name="Binder M."/>
            <person name="Bloem J."/>
            <person name="Labutti K."/>
            <person name="Salamov A."/>
            <person name="Andreopoulos B."/>
            <person name="Baker S."/>
            <person name="Barry K."/>
            <person name="Bills G."/>
            <person name="Bluhm B."/>
            <person name="Cannon C."/>
            <person name="Castanera R."/>
            <person name="Culley D."/>
            <person name="Daum C."/>
            <person name="Ezra D."/>
            <person name="Gonzalez J."/>
            <person name="Henrissat B."/>
            <person name="Kuo A."/>
            <person name="Liang C."/>
            <person name="Lipzen A."/>
            <person name="Lutzoni F."/>
            <person name="Magnuson J."/>
            <person name="Mondo S."/>
            <person name="Nolan M."/>
            <person name="Ohm R."/>
            <person name="Pangilinan J."/>
            <person name="Park H.-J."/>
            <person name="Ramirez L."/>
            <person name="Alfaro M."/>
            <person name="Sun H."/>
            <person name="Tritt A."/>
            <person name="Yoshinaga Y."/>
            <person name="Zwiers L.-H."/>
            <person name="Turgeon B."/>
            <person name="Goodwin S."/>
            <person name="Spatafora J."/>
            <person name="Crous P."/>
            <person name="Grigoriev I."/>
        </authorList>
    </citation>
    <scope>NUCLEOTIDE SEQUENCE</scope>
    <source>
        <strain evidence="3">CBS 110217</strain>
    </source>
</reference>
<evidence type="ECO:0000256" key="1">
    <source>
        <dbReference type="SAM" id="MobiDB-lite"/>
    </source>
</evidence>
<feature type="chain" id="PRO_5040336851" description="Lytic polysaccharide monooxygenase" evidence="2">
    <location>
        <begin position="22"/>
        <end position="417"/>
    </location>
</feature>
<dbReference type="OrthoDB" id="2342176at2759"/>
<proteinExistence type="predicted"/>
<keyword evidence="4" id="KW-1185">Reference proteome</keyword>